<feature type="signal peptide" evidence="11">
    <location>
        <begin position="1"/>
        <end position="22"/>
    </location>
</feature>
<feature type="region of interest" description="Disordered" evidence="10">
    <location>
        <begin position="506"/>
        <end position="545"/>
    </location>
</feature>
<evidence type="ECO:0000256" key="4">
    <source>
        <dbReference type="ARBA" id="ARBA00023004"/>
    </source>
</evidence>
<dbReference type="Proteomes" id="UP000002630">
    <property type="component" value="Linkage Group LG02"/>
</dbReference>
<keyword evidence="13" id="KW-1185">Reference proteome</keyword>
<dbReference type="PROSITE" id="PS00534">
    <property type="entry name" value="FERROCHELATASE"/>
    <property type="match status" value="1"/>
</dbReference>
<feature type="compositionally biased region" description="Polar residues" evidence="10">
    <location>
        <begin position="40"/>
        <end position="54"/>
    </location>
</feature>
<dbReference type="EC" id="4.98.1.1" evidence="9"/>
<dbReference type="SUPFAM" id="SSF53800">
    <property type="entry name" value="Chelatase"/>
    <property type="match status" value="1"/>
</dbReference>
<keyword evidence="4 9" id="KW-0408">Iron</keyword>
<organism evidence="12 13">
    <name type="scientific">Ectocarpus siliculosus</name>
    <name type="common">Brown alga</name>
    <name type="synonym">Conferva siliculosa</name>
    <dbReference type="NCBI Taxonomy" id="2880"/>
    <lineage>
        <taxon>Eukaryota</taxon>
        <taxon>Sar</taxon>
        <taxon>Stramenopiles</taxon>
        <taxon>Ochrophyta</taxon>
        <taxon>PX clade</taxon>
        <taxon>Phaeophyceae</taxon>
        <taxon>Ectocarpales</taxon>
        <taxon>Ectocarpaceae</taxon>
        <taxon>Ectocarpus</taxon>
    </lineage>
</organism>
<dbReference type="EMBL" id="FN649727">
    <property type="protein sequence ID" value="CBJ25992.1"/>
    <property type="molecule type" value="Genomic_DNA"/>
</dbReference>
<protein>
    <recommendedName>
        <fullName evidence="9">Ferrochelatase</fullName>
        <ecNumber evidence="9">4.98.1.1</ecNumber>
    </recommendedName>
</protein>
<dbReference type="Pfam" id="PF00762">
    <property type="entry name" value="Ferrochelatase"/>
    <property type="match status" value="1"/>
</dbReference>
<dbReference type="InterPro" id="IPR033644">
    <property type="entry name" value="Ferrochelatase_C"/>
</dbReference>
<evidence type="ECO:0000256" key="9">
    <source>
        <dbReference type="RuleBase" id="RU000607"/>
    </source>
</evidence>
<comment type="subcellular location">
    <subcellularLocation>
        <location evidence="9">Mitochondrion inner membrane</location>
    </subcellularLocation>
    <subcellularLocation>
        <location evidence="1">Plastid</location>
        <location evidence="1">Chloroplast</location>
    </subcellularLocation>
</comment>
<dbReference type="InterPro" id="IPR033659">
    <property type="entry name" value="Ferrochelatase_N"/>
</dbReference>
<dbReference type="InterPro" id="IPR001015">
    <property type="entry name" value="Ferrochelatase"/>
</dbReference>
<dbReference type="eggNOG" id="KOG1321">
    <property type="taxonomic scope" value="Eukaryota"/>
</dbReference>
<keyword evidence="11" id="KW-0732">Signal</keyword>
<keyword evidence="6 9" id="KW-0456">Lyase</keyword>
<dbReference type="PANTHER" id="PTHR11108">
    <property type="entry name" value="FERROCHELATASE"/>
    <property type="match status" value="1"/>
</dbReference>
<dbReference type="CDD" id="cd00419">
    <property type="entry name" value="Ferrochelatase_C"/>
    <property type="match status" value="1"/>
</dbReference>
<dbReference type="EMBL" id="FN648291">
    <property type="protein sequence ID" value="CBJ25992.1"/>
    <property type="molecule type" value="Genomic_DNA"/>
</dbReference>
<evidence type="ECO:0000313" key="12">
    <source>
        <dbReference type="EMBL" id="CBJ25992.1"/>
    </source>
</evidence>
<feature type="compositionally biased region" description="Low complexity" evidence="10">
    <location>
        <begin position="61"/>
        <end position="74"/>
    </location>
</feature>
<dbReference type="PANTHER" id="PTHR11108:SF1">
    <property type="entry name" value="FERROCHELATASE, MITOCHONDRIAL"/>
    <property type="match status" value="1"/>
</dbReference>
<dbReference type="UniPathway" id="UPA00252">
    <property type="reaction ID" value="UER00325"/>
</dbReference>
<feature type="compositionally biased region" description="Basic residues" evidence="10">
    <location>
        <begin position="77"/>
        <end position="88"/>
    </location>
</feature>
<comment type="pathway">
    <text evidence="2 9">Porphyrin-containing compound metabolism; protoheme biosynthesis; protoheme from protoporphyrin-IX: step 1/1.</text>
</comment>
<feature type="region of interest" description="Disordered" evidence="10">
    <location>
        <begin position="31"/>
        <end position="88"/>
    </location>
</feature>
<dbReference type="STRING" id="2880.D7FNI1"/>
<comment type="function">
    <text evidence="9">Catalyzes the ferrous insertion into protoporphyrin IX.</text>
</comment>
<sequence>MRREQKMRAAATLLCTLSVASAWFVAPPTSAASSHRHFDSTTSRASSPPFSSTAQRRRRNAAGGDAADASTTSGNIRGRRRAAAARTSHRMVASSRNWEWGRAKSSGDAPTPAAQAFGSDQELKLGVLLLNLGGPERPEDVQPFLFNLFADPDIIRLPKLVQWLQNPIAAVLAARRAPQSKSAYESIGGGSPIVSWTNAQAKGIASQLEAKGLSGTKCYVGMRYWHPFTEAALEAVEDDEINALVILPLYPQFSISTSGSSLRILNEEFTRRPEQWGHKNVVHTVVPSYHDRPGYVNAMASLIAREVAEYTPEQRMQGVQVLFSAHGVPKSYIDAGDPYKAQIESCVKLISEKVDGINAEGGPGAKPGSSGAAAGGVTYHLSYQSRVGPVEWLQPYTDAKIHELADNGCKNLVVVPVSFVSEHIETLEEIDMEYREVAEEAGITNWRRVPALNTDPAFIEDMADMVVEALALPTLTVSEAFTRNNCDRKEAEGFLEKALDGMYGMPKTGGKPPKSGKVGGAGAAGANASSGGGGGADGEGSGDKRKEAARVLSTLSGAAFAADGVGREIAGLFTATSDGIFF</sequence>
<accession>D7FNI1</accession>
<dbReference type="InterPro" id="IPR019772">
    <property type="entry name" value="Ferrochelatase_AS"/>
</dbReference>
<dbReference type="FunCoup" id="D7FNI1">
    <property type="interactions" value="232"/>
</dbReference>
<evidence type="ECO:0000256" key="11">
    <source>
        <dbReference type="SAM" id="SignalP"/>
    </source>
</evidence>
<comment type="similarity">
    <text evidence="3 9">Belongs to the ferrochelatase family.</text>
</comment>
<dbReference type="Gene3D" id="3.40.50.1400">
    <property type="match status" value="2"/>
</dbReference>
<name>D7FNI1_ECTSI</name>
<reference evidence="12 13" key="1">
    <citation type="journal article" date="2010" name="Nature">
        <title>The Ectocarpus genome and the independent evolution of multicellularity in brown algae.</title>
        <authorList>
            <person name="Cock J.M."/>
            <person name="Sterck L."/>
            <person name="Rouze P."/>
            <person name="Scornet D."/>
            <person name="Allen A.E."/>
            <person name="Amoutzias G."/>
            <person name="Anthouard V."/>
            <person name="Artiguenave F."/>
            <person name="Aury J.M."/>
            <person name="Badger J.H."/>
            <person name="Beszteri B."/>
            <person name="Billiau K."/>
            <person name="Bonnet E."/>
            <person name="Bothwell J.H."/>
            <person name="Bowler C."/>
            <person name="Boyen C."/>
            <person name="Brownlee C."/>
            <person name="Carrano C.J."/>
            <person name="Charrier B."/>
            <person name="Cho G.Y."/>
            <person name="Coelho S.M."/>
            <person name="Collen J."/>
            <person name="Corre E."/>
            <person name="Da Silva C."/>
            <person name="Delage L."/>
            <person name="Delaroque N."/>
            <person name="Dittami S.M."/>
            <person name="Doulbeau S."/>
            <person name="Elias M."/>
            <person name="Farnham G."/>
            <person name="Gachon C.M."/>
            <person name="Gschloessl B."/>
            <person name="Heesch S."/>
            <person name="Jabbari K."/>
            <person name="Jubin C."/>
            <person name="Kawai H."/>
            <person name="Kimura K."/>
            <person name="Kloareg B."/>
            <person name="Kupper F.C."/>
            <person name="Lang D."/>
            <person name="Le Bail A."/>
            <person name="Leblanc C."/>
            <person name="Lerouge P."/>
            <person name="Lohr M."/>
            <person name="Lopez P.J."/>
            <person name="Martens C."/>
            <person name="Maumus F."/>
            <person name="Michel G."/>
            <person name="Miranda-Saavedra D."/>
            <person name="Morales J."/>
            <person name="Moreau H."/>
            <person name="Motomura T."/>
            <person name="Nagasato C."/>
            <person name="Napoli C.A."/>
            <person name="Nelson D.R."/>
            <person name="Nyvall-Collen P."/>
            <person name="Peters A.F."/>
            <person name="Pommier C."/>
            <person name="Potin P."/>
            <person name="Poulain J."/>
            <person name="Quesneville H."/>
            <person name="Read B."/>
            <person name="Rensing S.A."/>
            <person name="Ritter A."/>
            <person name="Rousvoal S."/>
            <person name="Samanta M."/>
            <person name="Samson G."/>
            <person name="Schroeder D.C."/>
            <person name="Segurens B."/>
            <person name="Strittmatter M."/>
            <person name="Tonon T."/>
            <person name="Tregear J.W."/>
            <person name="Valentin K."/>
            <person name="von Dassow P."/>
            <person name="Yamagishi T."/>
            <person name="Van de Peer Y."/>
            <person name="Wincker P."/>
        </authorList>
    </citation>
    <scope>NUCLEOTIDE SEQUENCE [LARGE SCALE GENOMIC DNA]</scope>
    <source>
        <strain evidence="13">Ec32 / CCAP1310/4</strain>
    </source>
</reference>
<dbReference type="FunFam" id="3.40.50.1400:FF:000006">
    <property type="entry name" value="Ferrochelatase"/>
    <property type="match status" value="1"/>
</dbReference>
<evidence type="ECO:0000256" key="8">
    <source>
        <dbReference type="ARBA" id="ARBA00049380"/>
    </source>
</evidence>
<dbReference type="GO" id="GO:0005743">
    <property type="term" value="C:mitochondrial inner membrane"/>
    <property type="evidence" value="ECO:0007669"/>
    <property type="project" value="UniProtKB-SubCell"/>
</dbReference>
<dbReference type="AlphaFoldDB" id="D7FNI1"/>
<evidence type="ECO:0000256" key="1">
    <source>
        <dbReference type="ARBA" id="ARBA00004229"/>
    </source>
</evidence>
<evidence type="ECO:0000256" key="5">
    <source>
        <dbReference type="ARBA" id="ARBA00023133"/>
    </source>
</evidence>
<evidence type="ECO:0000256" key="2">
    <source>
        <dbReference type="ARBA" id="ARBA00004943"/>
    </source>
</evidence>
<dbReference type="GO" id="GO:0009507">
    <property type="term" value="C:chloroplast"/>
    <property type="evidence" value="ECO:0007669"/>
    <property type="project" value="UniProtKB-SubCell"/>
</dbReference>
<proteinExistence type="inferred from homology"/>
<keyword evidence="9" id="KW-0472">Membrane</keyword>
<keyword evidence="5 9" id="KW-0350">Heme biosynthesis</keyword>
<keyword evidence="7 9" id="KW-0627">Porphyrin biosynthesis</keyword>
<evidence type="ECO:0000256" key="7">
    <source>
        <dbReference type="ARBA" id="ARBA00023244"/>
    </source>
</evidence>
<feature type="compositionally biased region" description="Low complexity" evidence="10">
    <location>
        <begin position="506"/>
        <end position="516"/>
    </location>
</feature>
<dbReference type="NCBIfam" id="TIGR00109">
    <property type="entry name" value="hemH"/>
    <property type="match status" value="1"/>
</dbReference>
<comment type="catalytic activity">
    <reaction evidence="8 9">
        <text>heme b + 2 H(+) = protoporphyrin IX + Fe(2+)</text>
        <dbReference type="Rhea" id="RHEA:22584"/>
        <dbReference type="ChEBI" id="CHEBI:15378"/>
        <dbReference type="ChEBI" id="CHEBI:29033"/>
        <dbReference type="ChEBI" id="CHEBI:57306"/>
        <dbReference type="ChEBI" id="CHEBI:60344"/>
        <dbReference type="EC" id="4.98.1.1"/>
    </reaction>
</comment>
<keyword evidence="9" id="KW-0496">Mitochondrion</keyword>
<keyword evidence="9" id="KW-0999">Mitochondrion inner membrane</keyword>
<evidence type="ECO:0000256" key="10">
    <source>
        <dbReference type="SAM" id="MobiDB-lite"/>
    </source>
</evidence>
<dbReference type="InParanoid" id="D7FNI1"/>
<dbReference type="GO" id="GO:0004325">
    <property type="term" value="F:ferrochelatase activity"/>
    <property type="evidence" value="ECO:0007669"/>
    <property type="project" value="UniProtKB-UniRule"/>
</dbReference>
<evidence type="ECO:0000313" key="13">
    <source>
        <dbReference type="Proteomes" id="UP000002630"/>
    </source>
</evidence>
<evidence type="ECO:0000256" key="6">
    <source>
        <dbReference type="ARBA" id="ARBA00023239"/>
    </source>
</evidence>
<feature type="chain" id="PRO_5003095710" description="Ferrochelatase" evidence="11">
    <location>
        <begin position="23"/>
        <end position="582"/>
    </location>
</feature>
<gene>
    <name evidence="12" type="primary">FECH</name>
    <name evidence="12" type="ORF">Esi_0018_0060</name>
</gene>
<dbReference type="HAMAP" id="MF_00323">
    <property type="entry name" value="Ferrochelatase"/>
    <property type="match status" value="1"/>
</dbReference>
<dbReference type="OrthoDB" id="1323at2759"/>
<dbReference type="CDD" id="cd03411">
    <property type="entry name" value="Ferrochelatase_N"/>
    <property type="match status" value="1"/>
</dbReference>
<evidence type="ECO:0000256" key="3">
    <source>
        <dbReference type="ARBA" id="ARBA00007718"/>
    </source>
</evidence>
<dbReference type="GO" id="GO:0006783">
    <property type="term" value="P:heme biosynthetic process"/>
    <property type="evidence" value="ECO:0007669"/>
    <property type="project" value="UniProtKB-UniRule"/>
</dbReference>
<feature type="compositionally biased region" description="Gly residues" evidence="10">
    <location>
        <begin position="530"/>
        <end position="539"/>
    </location>
</feature>